<keyword evidence="1" id="KW-0472">Membrane</keyword>
<dbReference type="AlphaFoldDB" id="A0A9X1VQF5"/>
<comment type="caution">
    <text evidence="2">The sequence shown here is derived from an EMBL/GenBank/DDBJ whole genome shotgun (WGS) entry which is preliminary data.</text>
</comment>
<evidence type="ECO:0000313" key="3">
    <source>
        <dbReference type="Proteomes" id="UP001139369"/>
    </source>
</evidence>
<feature type="transmembrane region" description="Helical" evidence="1">
    <location>
        <begin position="12"/>
        <end position="32"/>
    </location>
</feature>
<dbReference type="Proteomes" id="UP001139369">
    <property type="component" value="Unassembled WGS sequence"/>
</dbReference>
<accession>A0A9X1VQF5</accession>
<feature type="transmembrane region" description="Helical" evidence="1">
    <location>
        <begin position="44"/>
        <end position="61"/>
    </location>
</feature>
<keyword evidence="1" id="KW-1133">Transmembrane helix</keyword>
<sequence>MKKIHFDNMRSWVWISVLILSLVFILAGTFELIQFENPKLNNRISAFGFLLQVIFYGRMFLHKNYVQWNKLGTVIRINSWKGKSLSFNQIKKTELNEKELIITKKNNSKITFNLNEIAESDIQKLNEIIVKNTIANTV</sequence>
<keyword evidence="3" id="KW-1185">Reference proteome</keyword>
<gene>
    <name evidence="2" type="ORF">MC378_15280</name>
</gene>
<evidence type="ECO:0000256" key="1">
    <source>
        <dbReference type="SAM" id="Phobius"/>
    </source>
</evidence>
<name>A0A9X1VQF5_9FLAO</name>
<evidence type="ECO:0000313" key="2">
    <source>
        <dbReference type="EMBL" id="MCI2230537.1"/>
    </source>
</evidence>
<dbReference type="EMBL" id="JAKQYM010000042">
    <property type="protein sequence ID" value="MCI2230537.1"/>
    <property type="molecule type" value="Genomic_DNA"/>
</dbReference>
<dbReference type="RefSeq" id="WP_242179698.1">
    <property type="nucleotide sequence ID" value="NZ_JAKQYM010000042.1"/>
</dbReference>
<protein>
    <submittedName>
        <fullName evidence="2">Uncharacterized protein</fullName>
    </submittedName>
</protein>
<organism evidence="2 3">
    <name type="scientific">Polaribacter marinus</name>
    <dbReference type="NCBI Taxonomy" id="2916838"/>
    <lineage>
        <taxon>Bacteria</taxon>
        <taxon>Pseudomonadati</taxon>
        <taxon>Bacteroidota</taxon>
        <taxon>Flavobacteriia</taxon>
        <taxon>Flavobacteriales</taxon>
        <taxon>Flavobacteriaceae</taxon>
    </lineage>
</organism>
<keyword evidence="1" id="KW-0812">Transmembrane</keyword>
<proteinExistence type="predicted"/>
<reference evidence="2" key="1">
    <citation type="submission" date="2022-02" db="EMBL/GenBank/DDBJ databases">
        <title>Polaribacter sp. MSW13, isolated from seawater.</title>
        <authorList>
            <person name="Kristyanto S."/>
            <person name="Jung J."/>
            <person name="Jeon C.O."/>
        </authorList>
    </citation>
    <scope>NUCLEOTIDE SEQUENCE</scope>
    <source>
        <strain evidence="2">MSW13</strain>
    </source>
</reference>